<organism evidence="2 3">
    <name type="scientific">Tetrahymena thermophila (strain SB210)</name>
    <dbReference type="NCBI Taxonomy" id="312017"/>
    <lineage>
        <taxon>Eukaryota</taxon>
        <taxon>Sar</taxon>
        <taxon>Alveolata</taxon>
        <taxon>Ciliophora</taxon>
        <taxon>Intramacronucleata</taxon>
        <taxon>Oligohymenophorea</taxon>
        <taxon>Hymenostomatida</taxon>
        <taxon>Tetrahymenina</taxon>
        <taxon>Tetrahymenidae</taxon>
        <taxon>Tetrahymena</taxon>
    </lineage>
</organism>
<feature type="domain" description="EGF-like" evidence="1">
    <location>
        <begin position="475"/>
        <end position="505"/>
    </location>
</feature>
<evidence type="ECO:0000259" key="1">
    <source>
        <dbReference type="SMART" id="SM00181"/>
    </source>
</evidence>
<dbReference type="InterPro" id="IPR009030">
    <property type="entry name" value="Growth_fac_rcpt_cys_sf"/>
</dbReference>
<dbReference type="SMART" id="SM00261">
    <property type="entry name" value="FU"/>
    <property type="match status" value="6"/>
</dbReference>
<feature type="domain" description="EGF-like" evidence="1">
    <location>
        <begin position="427"/>
        <end position="456"/>
    </location>
</feature>
<dbReference type="InterPro" id="IPR000742">
    <property type="entry name" value="EGF"/>
</dbReference>
<dbReference type="AlphaFoldDB" id="Q234U4"/>
<feature type="domain" description="EGF-like" evidence="1">
    <location>
        <begin position="395"/>
        <end position="426"/>
    </location>
</feature>
<protein>
    <recommendedName>
        <fullName evidence="1">EGF-like domain-containing protein</fullName>
    </recommendedName>
</protein>
<dbReference type="KEGG" id="tet:TTHERM_00100060"/>
<dbReference type="InterPro" id="IPR006212">
    <property type="entry name" value="Furin_repeat"/>
</dbReference>
<feature type="domain" description="EGF-like" evidence="1">
    <location>
        <begin position="618"/>
        <end position="649"/>
    </location>
</feature>
<keyword evidence="3" id="KW-1185">Reference proteome</keyword>
<dbReference type="GeneID" id="7831956"/>
<feature type="domain" description="EGF-like" evidence="1">
    <location>
        <begin position="509"/>
        <end position="539"/>
    </location>
</feature>
<accession>Q234U4</accession>
<reference evidence="3" key="1">
    <citation type="journal article" date="2006" name="PLoS Biol.">
        <title>Macronuclear genome sequence of the ciliate Tetrahymena thermophila, a model eukaryote.</title>
        <authorList>
            <person name="Eisen J.A."/>
            <person name="Coyne R.S."/>
            <person name="Wu M."/>
            <person name="Wu D."/>
            <person name="Thiagarajan M."/>
            <person name="Wortman J.R."/>
            <person name="Badger J.H."/>
            <person name="Ren Q."/>
            <person name="Amedeo P."/>
            <person name="Jones K.M."/>
            <person name="Tallon L.J."/>
            <person name="Delcher A.L."/>
            <person name="Salzberg S.L."/>
            <person name="Silva J.C."/>
            <person name="Haas B.J."/>
            <person name="Majoros W.H."/>
            <person name="Farzad M."/>
            <person name="Carlton J.M."/>
            <person name="Smith R.K. Jr."/>
            <person name="Garg J."/>
            <person name="Pearlman R.E."/>
            <person name="Karrer K.M."/>
            <person name="Sun L."/>
            <person name="Manning G."/>
            <person name="Elde N.C."/>
            <person name="Turkewitz A.P."/>
            <person name="Asai D.J."/>
            <person name="Wilkes D.E."/>
            <person name="Wang Y."/>
            <person name="Cai H."/>
            <person name="Collins K."/>
            <person name="Stewart B.A."/>
            <person name="Lee S.R."/>
            <person name="Wilamowska K."/>
            <person name="Weinberg Z."/>
            <person name="Ruzzo W.L."/>
            <person name="Wloga D."/>
            <person name="Gaertig J."/>
            <person name="Frankel J."/>
            <person name="Tsao C.-C."/>
            <person name="Gorovsky M.A."/>
            <person name="Keeling P.J."/>
            <person name="Waller R.F."/>
            <person name="Patron N.J."/>
            <person name="Cherry J.M."/>
            <person name="Stover N.A."/>
            <person name="Krieger C.J."/>
            <person name="del Toro C."/>
            <person name="Ryder H.F."/>
            <person name="Williamson S.C."/>
            <person name="Barbeau R.A."/>
            <person name="Hamilton E.P."/>
            <person name="Orias E."/>
        </authorList>
    </citation>
    <scope>NUCLEOTIDE SEQUENCE [LARGE SCALE GENOMIC DNA]</scope>
    <source>
        <strain evidence="3">SB210</strain>
    </source>
</reference>
<feature type="domain" description="EGF-like" evidence="1">
    <location>
        <begin position="650"/>
        <end position="679"/>
    </location>
</feature>
<dbReference type="PANTHER" id="PTHR45756:SF1">
    <property type="entry name" value="PROTEIN KINASE DOMAIN CONTAINING PROTEIN"/>
    <property type="match status" value="1"/>
</dbReference>
<feature type="domain" description="EGF-like" evidence="1">
    <location>
        <begin position="542"/>
        <end position="572"/>
    </location>
</feature>
<gene>
    <name evidence="2" type="ORF">TTHERM_00100060</name>
</gene>
<dbReference type="Gene3D" id="2.10.220.10">
    <property type="entry name" value="Hormone Receptor, Insulin-like Growth Factor Receptor 1, Chain A, domain 2"/>
    <property type="match status" value="4"/>
</dbReference>
<evidence type="ECO:0000313" key="2">
    <source>
        <dbReference type="EMBL" id="EAR91909.2"/>
    </source>
</evidence>
<name>Q234U4_TETTS</name>
<dbReference type="HOGENOM" id="CLU_371123_0_0_1"/>
<dbReference type="SMART" id="SM00181">
    <property type="entry name" value="EGF"/>
    <property type="match status" value="8"/>
</dbReference>
<dbReference type="InterPro" id="IPR053215">
    <property type="entry name" value="TKL_Ser/Thr_kinase"/>
</dbReference>
<dbReference type="SUPFAM" id="SSF57184">
    <property type="entry name" value="Growth factor receptor domain"/>
    <property type="match status" value="4"/>
</dbReference>
<dbReference type="RefSeq" id="XP_001012154.2">
    <property type="nucleotide sequence ID" value="XM_001012154.2"/>
</dbReference>
<dbReference type="EMBL" id="GG662767">
    <property type="protein sequence ID" value="EAR91909.2"/>
    <property type="molecule type" value="Genomic_DNA"/>
</dbReference>
<dbReference type="OrthoDB" id="19903at2759"/>
<dbReference type="Proteomes" id="UP000009168">
    <property type="component" value="Unassembled WGS sequence"/>
</dbReference>
<sequence length="824" mass="94728">MRYLKSEQIEINKYWFYLPESNALIVQTLKDNNVVYWKLDSQGYIQKSIILDKCGVTQDTQDKSFEYKEYLYIFIYHENGYYKVKSSDLQKVADNSSVNCENNEQFIINYRVGKTQQLIIRKDFIQVNSKSQNKPDKSDILNKEVDNFSENNSQCITYKLSNQSYIYWEGQQYQLPDENYSYYLIDKSLLLFYNMGKDNSIICTFEFDKTNYKAKQKNKLIIGSGGIFSQVFSIDGNNQQFIAASLDDNRLKLYDAASLQLQKTNGEFQQLSKNANYNSILTYGSFLIVEDQGYGLSYKNGNIQIEKRDIKDKNSYKLPSTDKLYRRLFQAAKSQILQKSENYYYLTMDSIVCDQDQYLNASNQCLQCGSNQIFKDNQCQDCQKQFFKKNNTCYSCSENCSVCQESQSCKECNVGFYLDQNQSKCLKCLNNCNLCSDSKTCNECKEGFEFKDNQCIECIAQPGQFFDPNVKKCVQCDNYCETCLTSNQCKGCKQGYALDTKNTCQIQQQCSQNCQSCNPQSYCLKCNDGYYLDKSNMCQQQQCDQNCQKCEQSSKKCLNCQSGYFLDSNKCQDFCVQCSDAKSCSQCTSGYNLFGTECIICEQKSGYFLDQTNNQCSKCDSNCQTCIISPKKCQSCQARYYLDKSNQCIQCMMNCTECTDSLTCKLCNQGFLHKENQCVDCSSQQGYIQDSNNQCVQCDPYCDKCLTSTKCEVCIKGYNLNNVIKIKSVAKIAKNVIKGSAINAQMVIFQIIIKSAKNVIFIVLIAKIKAYAQDALRVLNQTLKAFVFHAIQVIFMRILPNHVLNVLKICKKQTTVWFVQQDII</sequence>
<evidence type="ECO:0000313" key="3">
    <source>
        <dbReference type="Proteomes" id="UP000009168"/>
    </source>
</evidence>
<dbReference type="PANTHER" id="PTHR45756">
    <property type="entry name" value="PALMITOYLTRANSFERASE"/>
    <property type="match status" value="1"/>
</dbReference>
<proteinExistence type="predicted"/>
<dbReference type="InParanoid" id="Q234U4"/>
<feature type="domain" description="EGF-like" evidence="1">
    <location>
        <begin position="577"/>
        <end position="617"/>
    </location>
</feature>